<dbReference type="CDD" id="cd07012">
    <property type="entry name" value="PBP2_Bug_TTT"/>
    <property type="match status" value="1"/>
</dbReference>
<evidence type="ECO:0000313" key="4">
    <source>
        <dbReference type="Proteomes" id="UP000031843"/>
    </source>
</evidence>
<feature type="chain" id="PRO_5002174229" evidence="2">
    <location>
        <begin position="26"/>
        <end position="323"/>
    </location>
</feature>
<protein>
    <submittedName>
        <fullName evidence="3">Putative exported protein</fullName>
    </submittedName>
</protein>
<comment type="similarity">
    <text evidence="1">Belongs to the UPF0065 (bug) family.</text>
</comment>
<keyword evidence="4" id="KW-1185">Reference proteome</keyword>
<proteinExistence type="inferred from homology"/>
<dbReference type="SUPFAM" id="SSF53850">
    <property type="entry name" value="Periplasmic binding protein-like II"/>
    <property type="match status" value="1"/>
</dbReference>
<organism evidence="3 4">
    <name type="scientific">Cupriavidus basilensis</name>
    <dbReference type="NCBI Taxonomy" id="68895"/>
    <lineage>
        <taxon>Bacteria</taxon>
        <taxon>Pseudomonadati</taxon>
        <taxon>Pseudomonadota</taxon>
        <taxon>Betaproteobacteria</taxon>
        <taxon>Burkholderiales</taxon>
        <taxon>Burkholderiaceae</taxon>
        <taxon>Cupriavidus</taxon>
    </lineage>
</organism>
<dbReference type="Gene3D" id="3.40.190.10">
    <property type="entry name" value="Periplasmic binding protein-like II"/>
    <property type="match status" value="1"/>
</dbReference>
<sequence>MFGRRNFLKSLASLAAVACAPSAFAQQYPSRPIRIVVPASPGTAVDITARFMAEALAESLKTPVLVDNRAGAGGLIGTDAVAKAPADGYTLLFAGVPHLTTRWFTAGPVTFDPVKDFAPIAKVSSSALAIVVRADSPYKTLDDLIAAMKRKPGEITYSSGGAGSTSHLCSVMLNDLTKTRAKHIPYKGNGPAVTDVMAGQVDFTCQGAPSVVPMIKAGKLRGLAVTSAGRWSEIPGVPTAAQAGVPGFQVSSWIGALAPAAAPAPIVERLSEELVRIAQSPEFKAFCAHQSMYVDIADRRQFLTAFPKEDAHWKRIAQLSKES</sequence>
<reference evidence="3 4" key="1">
    <citation type="journal article" date="2015" name="Genome Announc.">
        <title>Complete Genome Sequence of Cupriavidus basilensis 4G11, Isolated from the Oak Ridge Field Research Center Site.</title>
        <authorList>
            <person name="Ray J."/>
            <person name="Waters R.J."/>
            <person name="Skerker J.M."/>
            <person name="Kuehl J.V."/>
            <person name="Price M.N."/>
            <person name="Huang J."/>
            <person name="Chakraborty R."/>
            <person name="Arkin A.P."/>
            <person name="Deutschbauer A."/>
        </authorList>
    </citation>
    <scope>NUCLEOTIDE SEQUENCE [LARGE SCALE GENOMIC DNA]</scope>
    <source>
        <strain evidence="3">4G11</strain>
    </source>
</reference>
<dbReference type="InterPro" id="IPR006311">
    <property type="entry name" value="TAT_signal"/>
</dbReference>
<dbReference type="PROSITE" id="PS51318">
    <property type="entry name" value="TAT"/>
    <property type="match status" value="1"/>
</dbReference>
<dbReference type="Proteomes" id="UP000031843">
    <property type="component" value="Chromosome secondary"/>
</dbReference>
<evidence type="ECO:0000313" key="3">
    <source>
        <dbReference type="EMBL" id="AJG22459.1"/>
    </source>
</evidence>
<accession>A0A0C4YKF4</accession>
<dbReference type="KEGG" id="cbw:RR42_s0869"/>
<keyword evidence="2" id="KW-0732">Signal</keyword>
<evidence type="ECO:0000256" key="2">
    <source>
        <dbReference type="SAM" id="SignalP"/>
    </source>
</evidence>
<dbReference type="Gene3D" id="3.40.190.150">
    <property type="entry name" value="Bordetella uptake gene, domain 1"/>
    <property type="match status" value="1"/>
</dbReference>
<gene>
    <name evidence="3" type="ORF">RR42_s0869</name>
</gene>
<dbReference type="InterPro" id="IPR042100">
    <property type="entry name" value="Bug_dom1"/>
</dbReference>
<dbReference type="InterPro" id="IPR005064">
    <property type="entry name" value="BUG"/>
</dbReference>
<dbReference type="EMBL" id="CP010537">
    <property type="protein sequence ID" value="AJG22459.1"/>
    <property type="molecule type" value="Genomic_DNA"/>
</dbReference>
<dbReference type="AlphaFoldDB" id="A0A0C4YKF4"/>
<dbReference type="PIRSF" id="PIRSF017082">
    <property type="entry name" value="YflP"/>
    <property type="match status" value="1"/>
</dbReference>
<name>A0A0C4YKF4_9BURK</name>
<dbReference type="Pfam" id="PF03401">
    <property type="entry name" value="TctC"/>
    <property type="match status" value="1"/>
</dbReference>
<dbReference type="PANTHER" id="PTHR42928">
    <property type="entry name" value="TRICARBOXYLATE-BINDING PROTEIN"/>
    <property type="match status" value="1"/>
</dbReference>
<feature type="signal peptide" evidence="2">
    <location>
        <begin position="1"/>
        <end position="25"/>
    </location>
</feature>
<evidence type="ECO:0000256" key="1">
    <source>
        <dbReference type="ARBA" id="ARBA00006987"/>
    </source>
</evidence>
<dbReference type="PANTHER" id="PTHR42928:SF5">
    <property type="entry name" value="BLR1237 PROTEIN"/>
    <property type="match status" value="1"/>
</dbReference>
<dbReference type="STRING" id="68895.RR42_s0869"/>